<evidence type="ECO:0000313" key="2">
    <source>
        <dbReference type="Proteomes" id="UP000007755"/>
    </source>
</evidence>
<gene>
    <name evidence="1" type="ORF">G5I_11557</name>
</gene>
<protein>
    <submittedName>
        <fullName evidence="1">Uncharacterized protein</fullName>
    </submittedName>
</protein>
<accession>F4WZU8</accession>
<organism evidence="2">
    <name type="scientific">Acromyrmex echinatior</name>
    <name type="common">Panamanian leafcutter ant</name>
    <name type="synonym">Acromyrmex octospinosus echinatior</name>
    <dbReference type="NCBI Taxonomy" id="103372"/>
    <lineage>
        <taxon>Eukaryota</taxon>
        <taxon>Metazoa</taxon>
        <taxon>Ecdysozoa</taxon>
        <taxon>Arthropoda</taxon>
        <taxon>Hexapoda</taxon>
        <taxon>Insecta</taxon>
        <taxon>Pterygota</taxon>
        <taxon>Neoptera</taxon>
        <taxon>Endopterygota</taxon>
        <taxon>Hymenoptera</taxon>
        <taxon>Apocrita</taxon>
        <taxon>Aculeata</taxon>
        <taxon>Formicoidea</taxon>
        <taxon>Formicidae</taxon>
        <taxon>Myrmicinae</taxon>
        <taxon>Acromyrmex</taxon>
    </lineage>
</organism>
<reference evidence="1" key="1">
    <citation type="submission" date="2011-02" db="EMBL/GenBank/DDBJ databases">
        <title>The genome of the leaf-cutting ant Acromyrmex echinatior suggests key adaptations to social evolution and fungus farming.</title>
        <authorList>
            <person name="Nygaard S."/>
            <person name="Zhang G."/>
        </authorList>
    </citation>
    <scope>NUCLEOTIDE SEQUENCE</scope>
</reference>
<dbReference type="InParanoid" id="F4WZU8"/>
<keyword evidence="2" id="KW-1185">Reference proteome</keyword>
<sequence>MEKSVHKSRKRRRKSLSVDRLIGLENKKSRLIDILSQREVRSPSGSSLSSSKAVLAPLVRQEELMEPKFSEVEEDINGEDDTLLDHYKQVTIDESSLPVTSTSEICNTDSLTKTIVWA</sequence>
<dbReference type="EMBL" id="GL888480">
    <property type="protein sequence ID" value="EGI60373.1"/>
    <property type="molecule type" value="Genomic_DNA"/>
</dbReference>
<evidence type="ECO:0000313" key="1">
    <source>
        <dbReference type="EMBL" id="EGI60373.1"/>
    </source>
</evidence>
<dbReference type="Proteomes" id="UP000007755">
    <property type="component" value="Unassembled WGS sequence"/>
</dbReference>
<dbReference type="AlphaFoldDB" id="F4WZU8"/>
<name>F4WZU8_ACREC</name>
<proteinExistence type="predicted"/>